<keyword evidence="2" id="KW-1185">Reference proteome</keyword>
<dbReference type="InParanoid" id="A0A1Y2M973"/>
<proteinExistence type="predicted"/>
<dbReference type="STRING" id="105696.A0A1Y2M973"/>
<evidence type="ECO:0000313" key="1">
    <source>
        <dbReference type="EMBL" id="OSS52633.1"/>
    </source>
</evidence>
<accession>A0A1Y2M973</accession>
<reference evidence="1 2" key="1">
    <citation type="journal article" date="2017" name="Genome Announc.">
        <title>Genome sequence of the saprophytic ascomycete Epicoccum nigrum ICMP 19927 strain isolated from New Zealand.</title>
        <authorList>
            <person name="Fokin M."/>
            <person name="Fleetwood D."/>
            <person name="Weir B.S."/>
            <person name="Villas-Boas S.G."/>
        </authorList>
    </citation>
    <scope>NUCLEOTIDE SEQUENCE [LARGE SCALE GENOMIC DNA]</scope>
    <source>
        <strain evidence="1 2">ICMP 19927</strain>
    </source>
</reference>
<dbReference type="Proteomes" id="UP000193240">
    <property type="component" value="Unassembled WGS sequence"/>
</dbReference>
<dbReference type="EMBL" id="KZ107839">
    <property type="protein sequence ID" value="OSS52633.1"/>
    <property type="molecule type" value="Genomic_DNA"/>
</dbReference>
<organism evidence="1 2">
    <name type="scientific">Epicoccum nigrum</name>
    <name type="common">Soil fungus</name>
    <name type="synonym">Epicoccum purpurascens</name>
    <dbReference type="NCBI Taxonomy" id="105696"/>
    <lineage>
        <taxon>Eukaryota</taxon>
        <taxon>Fungi</taxon>
        <taxon>Dikarya</taxon>
        <taxon>Ascomycota</taxon>
        <taxon>Pezizomycotina</taxon>
        <taxon>Dothideomycetes</taxon>
        <taxon>Pleosporomycetidae</taxon>
        <taxon>Pleosporales</taxon>
        <taxon>Pleosporineae</taxon>
        <taxon>Didymellaceae</taxon>
        <taxon>Epicoccum</taxon>
    </lineage>
</organism>
<protein>
    <submittedName>
        <fullName evidence="1">Uncharacterized protein</fullName>
    </submittedName>
</protein>
<dbReference type="AlphaFoldDB" id="A0A1Y2M973"/>
<name>A0A1Y2M973_EPING</name>
<evidence type="ECO:0000313" key="2">
    <source>
        <dbReference type="Proteomes" id="UP000193240"/>
    </source>
</evidence>
<gene>
    <name evidence="1" type="ORF">B5807_02566</name>
</gene>
<sequence>MGILGLPSCKSVTDPKTHLTPFIFRPIKVDPDYELTVIEDEERFTGADTHTIRDAFQEWVAADLPPRVRHPEFAGRIENIRAVIQSGWDDSDEYVPDRPIHPSRLAPPRWGFCLLVDDFCLRSLNRTTDHSDDPMVKLVTLSYSKGRWADDETDDFDEDVGWIYM</sequence>